<feature type="region of interest" description="Disordered" evidence="6">
    <location>
        <begin position="756"/>
        <end position="790"/>
    </location>
</feature>
<dbReference type="PROSITE" id="PS00392">
    <property type="entry name" value="DDC_GAD_HDC_YDC"/>
    <property type="match status" value="1"/>
</dbReference>
<comment type="cofactor">
    <cofactor evidence="1 5">
        <name>pyridoxal 5'-phosphate</name>
        <dbReference type="ChEBI" id="CHEBI:597326"/>
    </cofactor>
</comment>
<evidence type="ECO:0000313" key="7">
    <source>
        <dbReference type="EMBL" id="SEF38063.1"/>
    </source>
</evidence>
<evidence type="ECO:0000313" key="8">
    <source>
        <dbReference type="Proteomes" id="UP000198878"/>
    </source>
</evidence>
<dbReference type="GO" id="GO:0030170">
    <property type="term" value="F:pyridoxal phosphate binding"/>
    <property type="evidence" value="ECO:0007669"/>
    <property type="project" value="InterPro"/>
</dbReference>
<dbReference type="Proteomes" id="UP000198878">
    <property type="component" value="Unassembled WGS sequence"/>
</dbReference>
<keyword evidence="3 5" id="KW-0663">Pyridoxal phosphate</keyword>
<feature type="compositionally biased region" description="Basic and acidic residues" evidence="6">
    <location>
        <begin position="661"/>
        <end position="672"/>
    </location>
</feature>
<dbReference type="GO" id="GO:0004058">
    <property type="term" value="F:aromatic-L-amino-acid decarboxylase activity"/>
    <property type="evidence" value="ECO:0007669"/>
    <property type="project" value="UniProtKB-ARBA"/>
</dbReference>
<feature type="region of interest" description="Disordered" evidence="6">
    <location>
        <begin position="724"/>
        <end position="744"/>
    </location>
</feature>
<dbReference type="Gene3D" id="3.40.640.10">
    <property type="entry name" value="Type I PLP-dependent aspartate aminotransferase-like (Major domain)"/>
    <property type="match status" value="1"/>
</dbReference>
<evidence type="ECO:0000256" key="6">
    <source>
        <dbReference type="SAM" id="MobiDB-lite"/>
    </source>
</evidence>
<dbReference type="OrthoDB" id="3335676at2"/>
<dbReference type="InterPro" id="IPR002129">
    <property type="entry name" value="PyrdxlP-dep_de-COase"/>
</dbReference>
<sequence length="790" mass="86363">MDVTTASGDLTLDGPAQATAAKLLARFSRSYEKSVAVLPIVPAVDRNVLTELLDEPFPDHGIGVEAFFADVEDRILPNSTAVDHPRFLAYVQGPSNGIGPYAEAIAATLNQNCNFWQLSPAASVIERSVIAWLGGLFGWGAKSGGILTDGGSAATRDSITAALTAHRSGFREHGLQSGERQLVLYTSAEAHRSVDKAAATLGLGLANVRHIPVDDSFRMRADLLETAISADRAAGLAPFCVVATAGTTTSGSIDPLGEVADICERERLWLHVDGAYGALFVLAESTREMFAPVSRADSITLDPHKMLFAPIEAGALLVKDREKLRRAFSFAASYLTVSEDELMLDFMDFGPQLSRSFKALKVWAALRTFGVDSFRVAAQRCLDLAAPAHPHGRIIGLGGNEPGDPDRRVPAYAGAIGRRPRPGPHPTPHRAHGVARPRRPRWTSRNPCLSDEPSHDRLRHRSGGRSLDRNRQHRMTNRDADSADSAVKRRKVPLRVSGRQGVERVRQGVRDALNPRRIGRTYPVASKPFPHVDKGETGATRRLSGRFVERIGSTVQSHPGITTRRTRARLGQLEQSWIPQHHDLGGRGRGTDRRVEIGQSRGQALRDEDFCLLDGGLTAFCPLQDAGRHHVTETRVVTACGHRHQSGRRHQGTDLLADHIGSRSTRARDGRELGPGMPRGPQSRKGRRRSLTYVPVAQLGPYTCGIRITQRDIDTRIRRAATGHSGQCCDRGDRNGQHRRRHPHETSFSELIAQRAAETSPRSMEHNELRSKISSSQPAAPPAKIMKIDI</sequence>
<name>A0A1H5RI78_9PSEU</name>
<keyword evidence="4" id="KW-0456">Lyase</keyword>
<feature type="region of interest" description="Disordered" evidence="6">
    <location>
        <begin position="661"/>
        <end position="690"/>
    </location>
</feature>
<dbReference type="InterPro" id="IPR015424">
    <property type="entry name" value="PyrdxlP-dep_Trfase"/>
</dbReference>
<dbReference type="InterPro" id="IPR021115">
    <property type="entry name" value="Pyridoxal-P_BS"/>
</dbReference>
<feature type="compositionally biased region" description="Basic and acidic residues" evidence="6">
    <location>
        <begin position="466"/>
        <end position="481"/>
    </location>
</feature>
<dbReference type="InterPro" id="IPR010977">
    <property type="entry name" value="Aromatic_deC"/>
</dbReference>
<keyword evidence="8" id="KW-1185">Reference proteome</keyword>
<feature type="region of interest" description="Disordered" evidence="6">
    <location>
        <begin position="392"/>
        <end position="493"/>
    </location>
</feature>
<accession>A0A1H5RI78</accession>
<dbReference type="GO" id="GO:0006520">
    <property type="term" value="P:amino acid metabolic process"/>
    <property type="evidence" value="ECO:0007669"/>
    <property type="project" value="InterPro"/>
</dbReference>
<dbReference type="SUPFAM" id="SSF53383">
    <property type="entry name" value="PLP-dependent transferases"/>
    <property type="match status" value="1"/>
</dbReference>
<evidence type="ECO:0000256" key="1">
    <source>
        <dbReference type="ARBA" id="ARBA00001933"/>
    </source>
</evidence>
<dbReference type="InterPro" id="IPR015421">
    <property type="entry name" value="PyrdxlP-dep_Trfase_major"/>
</dbReference>
<evidence type="ECO:0000256" key="2">
    <source>
        <dbReference type="ARBA" id="ARBA00022793"/>
    </source>
</evidence>
<dbReference type="STRING" id="218821.SAMN05421837_11814"/>
<protein>
    <submittedName>
        <fullName evidence="7">Glutamate or tyrosine decarboxylase</fullName>
    </submittedName>
</protein>
<gene>
    <name evidence="7" type="ORF">SAMN05421837_11814</name>
</gene>
<dbReference type="AlphaFoldDB" id="A0A1H5RI78"/>
<dbReference type="EMBL" id="FNUJ01000018">
    <property type="protein sequence ID" value="SEF38063.1"/>
    <property type="molecule type" value="Genomic_DNA"/>
</dbReference>
<dbReference type="Pfam" id="PF00282">
    <property type="entry name" value="Pyridoxal_deC"/>
    <property type="match status" value="1"/>
</dbReference>
<evidence type="ECO:0000256" key="3">
    <source>
        <dbReference type="ARBA" id="ARBA00022898"/>
    </source>
</evidence>
<evidence type="ECO:0000256" key="5">
    <source>
        <dbReference type="PIRSR" id="PIRSR602129-50"/>
    </source>
</evidence>
<dbReference type="GO" id="GO:0019752">
    <property type="term" value="P:carboxylic acid metabolic process"/>
    <property type="evidence" value="ECO:0007669"/>
    <property type="project" value="InterPro"/>
</dbReference>
<organism evidence="7 8">
    <name type="scientific">Amycolatopsis pretoriensis</name>
    <dbReference type="NCBI Taxonomy" id="218821"/>
    <lineage>
        <taxon>Bacteria</taxon>
        <taxon>Bacillati</taxon>
        <taxon>Actinomycetota</taxon>
        <taxon>Actinomycetes</taxon>
        <taxon>Pseudonocardiales</taxon>
        <taxon>Pseudonocardiaceae</taxon>
        <taxon>Amycolatopsis</taxon>
    </lineage>
</organism>
<reference evidence="8" key="1">
    <citation type="submission" date="2016-10" db="EMBL/GenBank/DDBJ databases">
        <authorList>
            <person name="Varghese N."/>
            <person name="Submissions S."/>
        </authorList>
    </citation>
    <scope>NUCLEOTIDE SEQUENCE [LARGE SCALE GENOMIC DNA]</scope>
    <source>
        <strain evidence="8">DSM 44654</strain>
    </source>
</reference>
<proteinExistence type="predicted"/>
<dbReference type="PANTHER" id="PTHR11999">
    <property type="entry name" value="GROUP II PYRIDOXAL-5-PHOSPHATE DECARBOXYLASE"/>
    <property type="match status" value="1"/>
</dbReference>
<feature type="modified residue" description="N6-(pyridoxal phosphate)lysine" evidence="5">
    <location>
        <position position="305"/>
    </location>
</feature>
<keyword evidence="2" id="KW-0210">Decarboxylase</keyword>
<dbReference type="PANTHER" id="PTHR11999:SF70">
    <property type="entry name" value="MIP05841P"/>
    <property type="match status" value="1"/>
</dbReference>
<evidence type="ECO:0000256" key="4">
    <source>
        <dbReference type="ARBA" id="ARBA00023239"/>
    </source>
</evidence>
<dbReference type="Gene3D" id="1.20.1340.10">
    <property type="entry name" value="dopa decarboxylase, N-terminal domain"/>
    <property type="match status" value="1"/>
</dbReference>
<dbReference type="PRINTS" id="PR00800">
    <property type="entry name" value="YHDCRBOXLASE"/>
</dbReference>
<feature type="compositionally biased region" description="Basic residues" evidence="6">
    <location>
        <begin position="418"/>
        <end position="442"/>
    </location>
</feature>